<proteinExistence type="predicted"/>
<feature type="compositionally biased region" description="Polar residues" evidence="1">
    <location>
        <begin position="233"/>
        <end position="242"/>
    </location>
</feature>
<evidence type="ECO:0000313" key="3">
    <source>
        <dbReference type="EMBL" id="NMM65104.1"/>
    </source>
</evidence>
<evidence type="ECO:0000313" key="4">
    <source>
        <dbReference type="Proteomes" id="UP000537131"/>
    </source>
</evidence>
<name>A0A7Y0EKE9_9CLOT</name>
<protein>
    <submittedName>
        <fullName evidence="3">YpmS family protein</fullName>
    </submittedName>
</protein>
<dbReference type="AlphaFoldDB" id="A0A7Y0EKE9"/>
<organism evidence="3 4">
    <name type="scientific">Clostridium muellerianum</name>
    <dbReference type="NCBI Taxonomy" id="2716538"/>
    <lineage>
        <taxon>Bacteria</taxon>
        <taxon>Bacillati</taxon>
        <taxon>Bacillota</taxon>
        <taxon>Clostridia</taxon>
        <taxon>Eubacteriales</taxon>
        <taxon>Clostridiaceae</taxon>
        <taxon>Clostridium</taxon>
    </lineage>
</organism>
<accession>A0A7Y0EKE9</accession>
<gene>
    <name evidence="3" type="ORF">HBE96_21195</name>
</gene>
<dbReference type="RefSeq" id="WP_169299694.1">
    <property type="nucleotide sequence ID" value="NZ_JABBNI010000063.1"/>
</dbReference>
<keyword evidence="2" id="KW-0472">Membrane</keyword>
<keyword evidence="2" id="KW-1133">Transmembrane helix</keyword>
<dbReference type="EMBL" id="JABBNI010000063">
    <property type="protein sequence ID" value="NMM65104.1"/>
    <property type="molecule type" value="Genomic_DNA"/>
</dbReference>
<keyword evidence="4" id="KW-1185">Reference proteome</keyword>
<comment type="caution">
    <text evidence="3">The sequence shown here is derived from an EMBL/GenBank/DDBJ whole genome shotgun (WGS) entry which is preliminary data.</text>
</comment>
<feature type="transmembrane region" description="Helical" evidence="2">
    <location>
        <begin position="7"/>
        <end position="30"/>
    </location>
</feature>
<dbReference type="Proteomes" id="UP000537131">
    <property type="component" value="Unassembled WGS sequence"/>
</dbReference>
<reference evidence="3 4" key="1">
    <citation type="submission" date="2020-06" db="EMBL/GenBank/DDBJ databases">
        <title>Complete Genome Sequence of Clostridium muelleri sp. nov. P21T, an Acid-Alcohol Producing Acetogen Isolated from Old Hay.</title>
        <authorList>
            <person name="Duncan K.E."/>
            <person name="Tanner R.S."/>
        </authorList>
    </citation>
    <scope>NUCLEOTIDE SEQUENCE [LARGE SCALE GENOMIC DNA]</scope>
    <source>
        <strain evidence="3 4">P21</strain>
    </source>
</reference>
<keyword evidence="2" id="KW-0812">Transmembrane</keyword>
<feature type="compositionally biased region" description="Low complexity" evidence="1">
    <location>
        <begin position="214"/>
        <end position="232"/>
    </location>
</feature>
<evidence type="ECO:0000256" key="1">
    <source>
        <dbReference type="SAM" id="MobiDB-lite"/>
    </source>
</evidence>
<feature type="region of interest" description="Disordered" evidence="1">
    <location>
        <begin position="209"/>
        <end position="243"/>
    </location>
</feature>
<sequence>MKKNKYLKVVIGILVILIIGLGIFLKLLLFNSSYNVSAVKMSAPLVDKIQKSRKEGSILKINNDELNQIISMYFKEKKNVKGIVIKEIHGEVLDNSVKFYIPSSYKGINILLSSEGSLSYKENKVIYKPSYFKVGKITLPESMVMNKLANYAKKTIMVKDNEIIVDSTTLPIKIKSLEINNKELCIGAEKVADDLETKLKSMESNSALKEQLKNKAAQNESNSSNKNSQASSDPKTSGSAKNTGEMDAALNRISSSLSNAEGSVSTSSQKSVISGIISAANDMKGNPNANPSNYSGSIRAQYNNLSPQEKAEVKAAVFSNIDGSDINIVNNILGK</sequence>
<evidence type="ECO:0000256" key="2">
    <source>
        <dbReference type="SAM" id="Phobius"/>
    </source>
</evidence>